<dbReference type="Pfam" id="PF13456">
    <property type="entry name" value="RVT_3"/>
    <property type="match status" value="1"/>
</dbReference>
<gene>
    <name evidence="2" type="primary">LOC108984645</name>
</gene>
<dbReference type="CDD" id="cd06222">
    <property type="entry name" value="RNase_H_like"/>
    <property type="match status" value="1"/>
</dbReference>
<evidence type="ECO:0000313" key="1">
    <source>
        <dbReference type="Proteomes" id="UP000235220"/>
    </source>
</evidence>
<dbReference type="RefSeq" id="XP_018812213.1">
    <property type="nucleotide sequence ID" value="XM_018956668.1"/>
</dbReference>
<reference evidence="2" key="1">
    <citation type="submission" date="2025-08" db="UniProtKB">
        <authorList>
            <consortium name="RefSeq"/>
        </authorList>
    </citation>
    <scope>IDENTIFICATION</scope>
    <source>
        <tissue evidence="2">Leaves</tissue>
    </source>
</reference>
<dbReference type="GO" id="GO:0003676">
    <property type="term" value="F:nucleic acid binding"/>
    <property type="evidence" value="ECO:0007669"/>
    <property type="project" value="InterPro"/>
</dbReference>
<sequence>MRIGIIIRDEEGKALVAECDLKNNVVNAVVAESLVLRKASELCSELNIQEAIFEGNAKEVVEAVLSEEEVVLDYSSIIEDVKFHFRNMTHWFIQFVSRKKNTVAHTLANKALEIGEELVWIEEVPDFIVGCLLDDTNCNT</sequence>
<dbReference type="InterPro" id="IPR052929">
    <property type="entry name" value="RNase_H-like_EbsB-rel"/>
</dbReference>
<dbReference type="Proteomes" id="UP000235220">
    <property type="component" value="Chromosome 8"/>
</dbReference>
<dbReference type="InterPro" id="IPR044730">
    <property type="entry name" value="RNase_H-like_dom_plant"/>
</dbReference>
<keyword evidence="1" id="KW-1185">Reference proteome</keyword>
<dbReference type="PANTHER" id="PTHR47074:SF48">
    <property type="entry name" value="POLYNUCLEOTIDYL TRANSFERASE, RIBONUCLEASE H-LIKE SUPERFAMILY PROTEIN"/>
    <property type="match status" value="1"/>
</dbReference>
<dbReference type="PANTHER" id="PTHR47074">
    <property type="entry name" value="BNAC02G40300D PROTEIN"/>
    <property type="match status" value="1"/>
</dbReference>
<dbReference type="OrthoDB" id="1428651at2759"/>
<dbReference type="InterPro" id="IPR002156">
    <property type="entry name" value="RNaseH_domain"/>
</dbReference>
<dbReference type="KEGG" id="jre:108984645"/>
<evidence type="ECO:0000313" key="2">
    <source>
        <dbReference type="RefSeq" id="XP_018812213.1"/>
    </source>
</evidence>
<proteinExistence type="predicted"/>
<dbReference type="Gene3D" id="3.30.420.10">
    <property type="entry name" value="Ribonuclease H-like superfamily/Ribonuclease H"/>
    <property type="match status" value="1"/>
</dbReference>
<dbReference type="InterPro" id="IPR036397">
    <property type="entry name" value="RNaseH_sf"/>
</dbReference>
<organism evidence="1 2">
    <name type="scientific">Juglans regia</name>
    <name type="common">English walnut</name>
    <dbReference type="NCBI Taxonomy" id="51240"/>
    <lineage>
        <taxon>Eukaryota</taxon>
        <taxon>Viridiplantae</taxon>
        <taxon>Streptophyta</taxon>
        <taxon>Embryophyta</taxon>
        <taxon>Tracheophyta</taxon>
        <taxon>Spermatophyta</taxon>
        <taxon>Magnoliopsida</taxon>
        <taxon>eudicotyledons</taxon>
        <taxon>Gunneridae</taxon>
        <taxon>Pentapetalae</taxon>
        <taxon>rosids</taxon>
        <taxon>fabids</taxon>
        <taxon>Fagales</taxon>
        <taxon>Juglandaceae</taxon>
        <taxon>Juglans</taxon>
    </lineage>
</organism>
<dbReference type="GeneID" id="108984645"/>
<name>A0A2I4DYJ0_JUGRE</name>
<dbReference type="GO" id="GO:0004523">
    <property type="term" value="F:RNA-DNA hybrid ribonuclease activity"/>
    <property type="evidence" value="ECO:0007669"/>
    <property type="project" value="InterPro"/>
</dbReference>
<accession>A0A2I4DYJ0</accession>
<dbReference type="Gramene" id="Jr08_19490_p1">
    <property type="protein sequence ID" value="cds.Jr08_19490_p1"/>
    <property type="gene ID" value="Jr08_19490"/>
</dbReference>
<protein>
    <submittedName>
        <fullName evidence="2">Uncharacterized protein LOC108984645</fullName>
    </submittedName>
</protein>
<dbReference type="AlphaFoldDB" id="A0A2I4DYJ0"/>